<organism evidence="9 10">
    <name type="scientific">Fistulifera solaris</name>
    <name type="common">Oleaginous diatom</name>
    <dbReference type="NCBI Taxonomy" id="1519565"/>
    <lineage>
        <taxon>Eukaryota</taxon>
        <taxon>Sar</taxon>
        <taxon>Stramenopiles</taxon>
        <taxon>Ochrophyta</taxon>
        <taxon>Bacillariophyta</taxon>
        <taxon>Bacillariophyceae</taxon>
        <taxon>Bacillariophycidae</taxon>
        <taxon>Naviculales</taxon>
        <taxon>Naviculaceae</taxon>
        <taxon>Fistulifera</taxon>
    </lineage>
</organism>
<comment type="caution">
    <text evidence="9">The sequence shown here is derived from an EMBL/GenBank/DDBJ whole genome shotgun (WGS) entry which is preliminary data.</text>
</comment>
<evidence type="ECO:0000256" key="7">
    <source>
        <dbReference type="SAM" id="MobiDB-lite"/>
    </source>
</evidence>
<dbReference type="InterPro" id="IPR029060">
    <property type="entry name" value="PIN-like_dom_sf"/>
</dbReference>
<dbReference type="Proteomes" id="UP000198406">
    <property type="component" value="Unassembled WGS sequence"/>
</dbReference>
<keyword evidence="2" id="KW-0690">Ribosome biogenesis</keyword>
<comment type="function">
    <text evidence="5">Involved in rRNA-processing and ribosome biogenesis.</text>
</comment>
<dbReference type="EMBL" id="BDSP01000131">
    <property type="protein sequence ID" value="GAX18508.1"/>
    <property type="molecule type" value="Genomic_DNA"/>
</dbReference>
<dbReference type="InterPro" id="IPR006984">
    <property type="entry name" value="Fcf1/UTP23"/>
</dbReference>
<keyword evidence="10" id="KW-1185">Reference proteome</keyword>
<protein>
    <submittedName>
        <fullName evidence="9">U3 small nucleolar RNA-associated protein 23</fullName>
    </submittedName>
</protein>
<comment type="subcellular location">
    <subcellularLocation>
        <location evidence="1">Nucleus</location>
        <location evidence="1">Nucleolus</location>
    </subcellularLocation>
</comment>
<evidence type="ECO:0000256" key="2">
    <source>
        <dbReference type="ARBA" id="ARBA00022517"/>
    </source>
</evidence>
<evidence type="ECO:0000259" key="8">
    <source>
        <dbReference type="Pfam" id="PF24779"/>
    </source>
</evidence>
<feature type="domain" description="UTP23 sensor motif region" evidence="8">
    <location>
        <begin position="239"/>
        <end position="255"/>
    </location>
</feature>
<evidence type="ECO:0000256" key="5">
    <source>
        <dbReference type="ARBA" id="ARBA00037300"/>
    </source>
</evidence>
<dbReference type="InterPro" id="IPR057776">
    <property type="entry name" value="UTP23_sensor"/>
</dbReference>
<keyword evidence="4" id="KW-0539">Nucleus</keyword>
<dbReference type="Pfam" id="PF24779">
    <property type="entry name" value="UTP23_sensor"/>
    <property type="match status" value="1"/>
</dbReference>
<dbReference type="PANTHER" id="PTHR12416">
    <property type="entry name" value="RRNA-PROCESSING PROTEIN UTP23 HOMOLOG"/>
    <property type="match status" value="1"/>
</dbReference>
<evidence type="ECO:0000256" key="6">
    <source>
        <dbReference type="ARBA" id="ARBA00038503"/>
    </source>
</evidence>
<feature type="compositionally biased region" description="Polar residues" evidence="7">
    <location>
        <begin position="271"/>
        <end position="280"/>
    </location>
</feature>
<evidence type="ECO:0000313" key="9">
    <source>
        <dbReference type="EMBL" id="GAX18508.1"/>
    </source>
</evidence>
<feature type="region of interest" description="Disordered" evidence="7">
    <location>
        <begin position="224"/>
        <end position="280"/>
    </location>
</feature>
<proteinExistence type="inferred from homology"/>
<dbReference type="InParanoid" id="A0A1Z5JXG3"/>
<dbReference type="Pfam" id="PF04900">
    <property type="entry name" value="Fcf1"/>
    <property type="match status" value="1"/>
</dbReference>
<reference evidence="9 10" key="1">
    <citation type="journal article" date="2015" name="Plant Cell">
        <title>Oil accumulation by the oleaginous diatom Fistulifera solaris as revealed by the genome and transcriptome.</title>
        <authorList>
            <person name="Tanaka T."/>
            <person name="Maeda Y."/>
            <person name="Veluchamy A."/>
            <person name="Tanaka M."/>
            <person name="Abida H."/>
            <person name="Marechal E."/>
            <person name="Bowler C."/>
            <person name="Muto M."/>
            <person name="Sunaga Y."/>
            <person name="Tanaka M."/>
            <person name="Yoshino T."/>
            <person name="Taniguchi T."/>
            <person name="Fukuda Y."/>
            <person name="Nemoto M."/>
            <person name="Matsumoto M."/>
            <person name="Wong P.S."/>
            <person name="Aburatani S."/>
            <person name="Fujibuchi W."/>
        </authorList>
    </citation>
    <scope>NUCLEOTIDE SEQUENCE [LARGE SCALE GENOMIC DNA]</scope>
    <source>
        <strain evidence="9 10">JPCC DA0580</strain>
    </source>
</reference>
<dbReference type="GO" id="GO:0032040">
    <property type="term" value="C:small-subunit processome"/>
    <property type="evidence" value="ECO:0007669"/>
    <property type="project" value="InterPro"/>
</dbReference>
<evidence type="ECO:0000256" key="3">
    <source>
        <dbReference type="ARBA" id="ARBA00022552"/>
    </source>
</evidence>
<sequence length="280" mass="31684">MRYGRSKAARKTLQFFERTQGIRAPYHILLDGTFLVALVKYNLPLQERLDRLLQHASYQLHVTQSSLDELERLANQVPDKKVLLEEAQQWAHKNCASILPKHETISNDRASNENSLEKLGIAAQDIWNWTAAGVSASKQTTTSHYHATQQDRPKYFVASHDEDLLDALRTMGGVPIIRLARGSVLLLEQPSKAATVQARATEQSKWKGSVSESEQRLVQVVVQHERQERQQQQGHPTVRRKRKAKEPNPLSCKKKGTTTEGPKKKRRRKSSQTGNDDAAA</sequence>
<dbReference type="AlphaFoldDB" id="A0A1Z5JXG3"/>
<dbReference type="SUPFAM" id="SSF88723">
    <property type="entry name" value="PIN domain-like"/>
    <property type="match status" value="1"/>
</dbReference>
<name>A0A1Z5JXG3_FISSO</name>
<dbReference type="GO" id="GO:0006364">
    <property type="term" value="P:rRNA processing"/>
    <property type="evidence" value="ECO:0007669"/>
    <property type="project" value="UniProtKB-KW"/>
</dbReference>
<dbReference type="OrthoDB" id="47711at2759"/>
<keyword evidence="3" id="KW-0698">rRNA processing</keyword>
<evidence type="ECO:0000313" key="10">
    <source>
        <dbReference type="Proteomes" id="UP000198406"/>
    </source>
</evidence>
<evidence type="ECO:0000256" key="1">
    <source>
        <dbReference type="ARBA" id="ARBA00004604"/>
    </source>
</evidence>
<accession>A0A1Z5JXG3</accession>
<dbReference type="Gene3D" id="3.40.50.1010">
    <property type="entry name" value="5'-nuclease"/>
    <property type="match status" value="1"/>
</dbReference>
<evidence type="ECO:0000256" key="4">
    <source>
        <dbReference type="ARBA" id="ARBA00023242"/>
    </source>
</evidence>
<gene>
    <name evidence="9" type="ORF">FisN_10Hh294</name>
</gene>
<comment type="similarity">
    <text evidence="6">Belongs to the UTP23/FCF1 family. UTP23 subfamily.</text>
</comment>